<dbReference type="HOGENOM" id="CLU_018544_3_2_1"/>
<keyword evidence="2" id="KW-1185">Reference proteome</keyword>
<dbReference type="AlphaFoldDB" id="A0A0D0CXK8"/>
<organism evidence="1 2">
    <name type="scientific">Collybiopsis luxurians FD-317 M1</name>
    <dbReference type="NCBI Taxonomy" id="944289"/>
    <lineage>
        <taxon>Eukaryota</taxon>
        <taxon>Fungi</taxon>
        <taxon>Dikarya</taxon>
        <taxon>Basidiomycota</taxon>
        <taxon>Agaricomycotina</taxon>
        <taxon>Agaricomycetes</taxon>
        <taxon>Agaricomycetidae</taxon>
        <taxon>Agaricales</taxon>
        <taxon>Marasmiineae</taxon>
        <taxon>Omphalotaceae</taxon>
        <taxon>Collybiopsis</taxon>
        <taxon>Collybiopsis luxurians</taxon>
    </lineage>
</organism>
<name>A0A0D0CXK8_9AGAR</name>
<gene>
    <name evidence="1" type="ORF">GYMLUDRAFT_139428</name>
</gene>
<protein>
    <recommendedName>
        <fullName evidence="3">F-box domain-containing protein</fullName>
    </recommendedName>
</protein>
<sequence>MHSVFASVLGTNHVPTPTELGQLKVLLVDAQWELFLVESEIDWHVHWAVPENLLIEKQKIEKFIDAHRALMSPIRRMPVEILAEIFVHCLPTDPVYAVRDVYQAPLLLITICREWRQVALDNPRLWNSLH</sequence>
<evidence type="ECO:0000313" key="1">
    <source>
        <dbReference type="EMBL" id="KIK60968.1"/>
    </source>
</evidence>
<accession>A0A0D0CXK8</accession>
<dbReference type="EMBL" id="KN834773">
    <property type="protein sequence ID" value="KIK60968.1"/>
    <property type="molecule type" value="Genomic_DNA"/>
</dbReference>
<dbReference type="OrthoDB" id="3221235at2759"/>
<dbReference type="Proteomes" id="UP000053593">
    <property type="component" value="Unassembled WGS sequence"/>
</dbReference>
<evidence type="ECO:0008006" key="3">
    <source>
        <dbReference type="Google" id="ProtNLM"/>
    </source>
</evidence>
<evidence type="ECO:0000313" key="2">
    <source>
        <dbReference type="Proteomes" id="UP000053593"/>
    </source>
</evidence>
<reference evidence="1 2" key="1">
    <citation type="submission" date="2014-04" db="EMBL/GenBank/DDBJ databases">
        <title>Evolutionary Origins and Diversification of the Mycorrhizal Mutualists.</title>
        <authorList>
            <consortium name="DOE Joint Genome Institute"/>
            <consortium name="Mycorrhizal Genomics Consortium"/>
            <person name="Kohler A."/>
            <person name="Kuo A."/>
            <person name="Nagy L.G."/>
            <person name="Floudas D."/>
            <person name="Copeland A."/>
            <person name="Barry K.W."/>
            <person name="Cichocki N."/>
            <person name="Veneault-Fourrey C."/>
            <person name="LaButti K."/>
            <person name="Lindquist E.A."/>
            <person name="Lipzen A."/>
            <person name="Lundell T."/>
            <person name="Morin E."/>
            <person name="Murat C."/>
            <person name="Riley R."/>
            <person name="Ohm R."/>
            <person name="Sun H."/>
            <person name="Tunlid A."/>
            <person name="Henrissat B."/>
            <person name="Grigoriev I.V."/>
            <person name="Hibbett D.S."/>
            <person name="Martin F."/>
        </authorList>
    </citation>
    <scope>NUCLEOTIDE SEQUENCE [LARGE SCALE GENOMIC DNA]</scope>
    <source>
        <strain evidence="1 2">FD-317 M1</strain>
    </source>
</reference>
<proteinExistence type="predicted"/>
<dbReference type="Gene3D" id="1.20.1280.50">
    <property type="match status" value="1"/>
</dbReference>
<feature type="non-terminal residue" evidence="1">
    <location>
        <position position="130"/>
    </location>
</feature>